<name>A0A1M6TDC8_9BACT</name>
<dbReference type="STRING" id="28122.SAMN02745108_01638"/>
<protein>
    <submittedName>
        <fullName evidence="4">HSP20 family protein</fullName>
    </submittedName>
</protein>
<dbReference type="InterPro" id="IPR031107">
    <property type="entry name" value="Small_HSP"/>
</dbReference>
<dbReference type="EMBL" id="FRAW01000009">
    <property type="protein sequence ID" value="SHK55005.1"/>
    <property type="molecule type" value="Genomic_DNA"/>
</dbReference>
<reference evidence="5 7" key="3">
    <citation type="submission" date="2017-02" db="EMBL/GenBank/DDBJ databases">
        <authorList>
            <person name="Peterson S.W."/>
        </authorList>
    </citation>
    <scope>NUCLEOTIDE SEQUENCE [LARGE SCALE GENOMIC DNA]</scope>
    <source>
        <strain evidence="5 7">ATCC 43854</strain>
    </source>
</reference>
<dbReference type="PANTHER" id="PTHR11527">
    <property type="entry name" value="HEAT-SHOCK PROTEIN 20 FAMILY MEMBER"/>
    <property type="match status" value="1"/>
</dbReference>
<dbReference type="Proteomes" id="UP000190449">
    <property type="component" value="Unassembled WGS sequence"/>
</dbReference>
<keyword evidence="6" id="KW-1185">Reference proteome</keyword>
<evidence type="ECO:0000256" key="1">
    <source>
        <dbReference type="PROSITE-ProRule" id="PRU00285"/>
    </source>
</evidence>
<gene>
    <name evidence="5" type="ORF">SAMN02745108_01638</name>
    <name evidence="4" type="ORF">SAMN05720469_10984</name>
</gene>
<accession>A0A1M6TDC8</accession>
<accession>A0A1T4NM53</accession>
<dbReference type="CDD" id="cd06464">
    <property type="entry name" value="ACD_sHsps-like"/>
    <property type="match status" value="1"/>
</dbReference>
<reference evidence="6" key="1">
    <citation type="submission" date="2016-11" db="EMBL/GenBank/DDBJ databases">
        <authorList>
            <person name="Varghese N."/>
            <person name="Submissions S."/>
        </authorList>
    </citation>
    <scope>NUCLEOTIDE SEQUENCE [LARGE SCALE GENOMIC DNA]</scope>
    <source>
        <strain evidence="6">UWOS</strain>
    </source>
</reference>
<dbReference type="PROSITE" id="PS01031">
    <property type="entry name" value="SHSP"/>
    <property type="match status" value="1"/>
</dbReference>
<evidence type="ECO:0000313" key="4">
    <source>
        <dbReference type="EMBL" id="SHK55005.1"/>
    </source>
</evidence>
<feature type="domain" description="SHSP" evidence="3">
    <location>
        <begin position="26"/>
        <end position="124"/>
    </location>
</feature>
<dbReference type="AlphaFoldDB" id="A0A1M6TDC8"/>
<evidence type="ECO:0000313" key="5">
    <source>
        <dbReference type="EMBL" id="SJZ80177.1"/>
    </source>
</evidence>
<dbReference type="Pfam" id="PF00011">
    <property type="entry name" value="HSP20"/>
    <property type="match status" value="1"/>
</dbReference>
<dbReference type="Proteomes" id="UP000184275">
    <property type="component" value="Unassembled WGS sequence"/>
</dbReference>
<evidence type="ECO:0000256" key="2">
    <source>
        <dbReference type="RuleBase" id="RU003616"/>
    </source>
</evidence>
<dbReference type="InterPro" id="IPR008978">
    <property type="entry name" value="HSP20-like_chaperone"/>
</dbReference>
<dbReference type="EMBL" id="FUWU01000026">
    <property type="protein sequence ID" value="SJZ80177.1"/>
    <property type="molecule type" value="Genomic_DNA"/>
</dbReference>
<dbReference type="InterPro" id="IPR002068">
    <property type="entry name" value="A-crystallin/Hsp20_dom"/>
</dbReference>
<proteinExistence type="inferred from homology"/>
<evidence type="ECO:0000313" key="7">
    <source>
        <dbReference type="Proteomes" id="UP000190449"/>
    </source>
</evidence>
<organism evidence="4 6">
    <name type="scientific">Fibrobacter intestinalis</name>
    <dbReference type="NCBI Taxonomy" id="28122"/>
    <lineage>
        <taxon>Bacteria</taxon>
        <taxon>Pseudomonadati</taxon>
        <taxon>Fibrobacterota</taxon>
        <taxon>Fibrobacteria</taxon>
        <taxon>Fibrobacterales</taxon>
        <taxon>Fibrobacteraceae</taxon>
        <taxon>Fibrobacter</taxon>
    </lineage>
</organism>
<dbReference type="SUPFAM" id="SSF49764">
    <property type="entry name" value="HSP20-like chaperones"/>
    <property type="match status" value="1"/>
</dbReference>
<evidence type="ECO:0000313" key="6">
    <source>
        <dbReference type="Proteomes" id="UP000184275"/>
    </source>
</evidence>
<sequence>MLLTKMLPTNIFGLNDWFDSLNEDVKSCDTCSPHASVSEKGGIYTLEVELPGVKKSDIDVDVQGNTLSVRAVRKKATSEIKFERAFKLSEDLNLENIDAFLEDGILSFKFVKKQSAQPHKLEIQ</sequence>
<dbReference type="Gene3D" id="2.60.40.790">
    <property type="match status" value="1"/>
</dbReference>
<reference evidence="4" key="2">
    <citation type="submission" date="2016-11" db="EMBL/GenBank/DDBJ databases">
        <authorList>
            <person name="Jaros S."/>
            <person name="Januszkiewicz K."/>
            <person name="Wedrychowicz H."/>
        </authorList>
    </citation>
    <scope>NUCLEOTIDE SEQUENCE [LARGE SCALE GENOMIC DNA]</scope>
    <source>
        <strain evidence="4">UWOS</strain>
    </source>
</reference>
<evidence type="ECO:0000259" key="3">
    <source>
        <dbReference type="PROSITE" id="PS01031"/>
    </source>
</evidence>
<dbReference type="RefSeq" id="WP_073303569.1">
    <property type="nucleotide sequence ID" value="NZ_FRAW01000009.1"/>
</dbReference>
<comment type="similarity">
    <text evidence="1 2">Belongs to the small heat shock protein (HSP20) family.</text>
</comment>